<evidence type="ECO:0000313" key="3">
    <source>
        <dbReference type="EMBL" id="KRL98668.1"/>
    </source>
</evidence>
<dbReference type="RefSeq" id="WP_056960642.1">
    <property type="nucleotide sequence ID" value="NZ_AZFQ01000036.1"/>
</dbReference>
<reference evidence="3 4" key="1">
    <citation type="journal article" date="2015" name="Genome Announc.">
        <title>Expanding the biotechnology potential of lactobacilli through comparative genomics of 213 strains and associated genera.</title>
        <authorList>
            <person name="Sun Z."/>
            <person name="Harris H.M."/>
            <person name="McCann A."/>
            <person name="Guo C."/>
            <person name="Argimon S."/>
            <person name="Zhang W."/>
            <person name="Yang X."/>
            <person name="Jeffery I.B."/>
            <person name="Cooney J.C."/>
            <person name="Kagawa T.F."/>
            <person name="Liu W."/>
            <person name="Song Y."/>
            <person name="Salvetti E."/>
            <person name="Wrobel A."/>
            <person name="Rasinkangas P."/>
            <person name="Parkhill J."/>
            <person name="Rea M.C."/>
            <person name="O'Sullivan O."/>
            <person name="Ritari J."/>
            <person name="Douillard F.P."/>
            <person name="Paul Ross R."/>
            <person name="Yang R."/>
            <person name="Briner A.E."/>
            <person name="Felis G.E."/>
            <person name="de Vos W.M."/>
            <person name="Barrangou R."/>
            <person name="Klaenhammer T.R."/>
            <person name="Caufield P.W."/>
            <person name="Cui Y."/>
            <person name="Zhang H."/>
            <person name="O'Toole P.W."/>
        </authorList>
    </citation>
    <scope>NUCLEOTIDE SEQUENCE [LARGE SCALE GENOMIC DNA]</scope>
    <source>
        <strain evidence="3 4">DSM 16230</strain>
    </source>
</reference>
<keyword evidence="1" id="KW-0472">Membrane</keyword>
<keyword evidence="1" id="KW-1133">Transmembrane helix</keyword>
<name>A0A0R1UZ89_9LACO</name>
<dbReference type="PATRIC" id="fig|1423801.4.peg.484"/>
<keyword evidence="4" id="KW-1185">Reference proteome</keyword>
<feature type="transmembrane region" description="Helical" evidence="1">
    <location>
        <begin position="259"/>
        <end position="277"/>
    </location>
</feature>
<dbReference type="STRING" id="1423801.FD50_GL000475"/>
<sequence length="303" mass="35091">MINKGIICAGIVLYNPELKLLGKNIDAISAQVSKIYLYDNASDNIEKIEVLVRDYENIVLLKGSSNLGIAYALNVLIGLAKKDSYSWCLTLDQDSICADNLISSYLGYLSCERVALVCPFIINNNKYTFEEYKKLSLPSYTKISDPINCITSACLNNVKIIESLGGYREELFIDCVDTELNCRVLMNGFQIIRVNSTYLIQSMGQAKQLRSLTWLYDKTKLSFLRRIKTVSVYSDKRLYFESRNSRYVRKVYSNHGKRTGFLFMFFLFCYFTLFYPYNRNRLIMWKNIVKGFRDYSKIIGEKK</sequence>
<proteinExistence type="predicted"/>
<keyword evidence="1" id="KW-0812">Transmembrane</keyword>
<accession>A0A0R1UZ89</accession>
<dbReference type="Proteomes" id="UP000051166">
    <property type="component" value="Unassembled WGS sequence"/>
</dbReference>
<dbReference type="Gene3D" id="3.90.550.10">
    <property type="entry name" value="Spore Coat Polysaccharide Biosynthesis Protein SpsA, Chain A"/>
    <property type="match status" value="1"/>
</dbReference>
<evidence type="ECO:0000256" key="1">
    <source>
        <dbReference type="SAM" id="Phobius"/>
    </source>
</evidence>
<gene>
    <name evidence="3" type="ORF">FD50_GL000475</name>
</gene>
<dbReference type="Pfam" id="PF00535">
    <property type="entry name" value="Glycos_transf_2"/>
    <property type="match status" value="1"/>
</dbReference>
<evidence type="ECO:0000313" key="4">
    <source>
        <dbReference type="Proteomes" id="UP000051166"/>
    </source>
</evidence>
<dbReference type="InterPro" id="IPR001173">
    <property type="entry name" value="Glyco_trans_2-like"/>
</dbReference>
<dbReference type="InterPro" id="IPR029044">
    <property type="entry name" value="Nucleotide-diphossugar_trans"/>
</dbReference>
<protein>
    <recommendedName>
        <fullName evidence="2">Glycosyltransferase 2-like domain-containing protein</fullName>
    </recommendedName>
</protein>
<dbReference type="AlphaFoldDB" id="A0A0R1UZ89"/>
<dbReference type="GeneID" id="98307912"/>
<dbReference type="OrthoDB" id="9771846at2"/>
<dbReference type="EMBL" id="AZFQ01000036">
    <property type="protein sequence ID" value="KRL98668.1"/>
    <property type="molecule type" value="Genomic_DNA"/>
</dbReference>
<comment type="caution">
    <text evidence="3">The sequence shown here is derived from an EMBL/GenBank/DDBJ whole genome shotgun (WGS) entry which is preliminary data.</text>
</comment>
<dbReference type="SUPFAM" id="SSF53448">
    <property type="entry name" value="Nucleotide-diphospho-sugar transferases"/>
    <property type="match status" value="1"/>
</dbReference>
<evidence type="ECO:0000259" key="2">
    <source>
        <dbReference type="Pfam" id="PF00535"/>
    </source>
</evidence>
<organism evidence="3 4">
    <name type="scientific">Liquorilactobacillus satsumensis DSM 16230 = JCM 12392</name>
    <dbReference type="NCBI Taxonomy" id="1423801"/>
    <lineage>
        <taxon>Bacteria</taxon>
        <taxon>Bacillati</taxon>
        <taxon>Bacillota</taxon>
        <taxon>Bacilli</taxon>
        <taxon>Lactobacillales</taxon>
        <taxon>Lactobacillaceae</taxon>
        <taxon>Liquorilactobacillus</taxon>
    </lineage>
</organism>
<feature type="domain" description="Glycosyltransferase 2-like" evidence="2">
    <location>
        <begin position="11"/>
        <end position="135"/>
    </location>
</feature>